<evidence type="ECO:0000313" key="3">
    <source>
        <dbReference type="Proteomes" id="UP000321533"/>
    </source>
</evidence>
<accession>A0A5B8V7D2</accession>
<protein>
    <recommendedName>
        <fullName evidence="1">SprT-like domain-containing protein</fullName>
    </recommendedName>
</protein>
<dbReference type="RefSeq" id="WP_147189039.1">
    <property type="nucleotide sequence ID" value="NZ_CP042435.1"/>
</dbReference>
<dbReference type="Proteomes" id="UP000321533">
    <property type="component" value="Chromosome"/>
</dbReference>
<sequence length="207" mass="23940">MAAVKEHPMHALAAFLPDNCFDKVVYYLHHYKVHLTVTRERKSVLGDYRNAVHGKNHRITVNSNLNKYAFLITLLHELAHLLTYEHHGHRVSAHGKEWKHIYGRLLADFVNKNIFPPDIEEELKRSLTNPAASSCAEEHLMRVLRKYDAGKDGILLVEEIPANGLFVTRDGRVFRKGEKLRKRYRCTEIKTGLVYLFSAIYEVVPVK</sequence>
<dbReference type="Pfam" id="PF10263">
    <property type="entry name" value="SprT-like"/>
    <property type="match status" value="1"/>
</dbReference>
<dbReference type="KEGG" id="pgin:FRZ67_07960"/>
<keyword evidence="3" id="KW-1185">Reference proteome</keyword>
<dbReference type="OrthoDB" id="267364at2"/>
<name>A0A5B8V7D2_9BACT</name>
<gene>
    <name evidence="2" type="ORF">FRZ67_07960</name>
</gene>
<dbReference type="EMBL" id="CP042435">
    <property type="protein sequence ID" value="QEC67232.1"/>
    <property type="molecule type" value="Genomic_DNA"/>
</dbReference>
<proteinExistence type="predicted"/>
<dbReference type="InterPro" id="IPR006640">
    <property type="entry name" value="SprT-like_domain"/>
</dbReference>
<dbReference type="GO" id="GO:0006950">
    <property type="term" value="P:response to stress"/>
    <property type="evidence" value="ECO:0007669"/>
    <property type="project" value="UniProtKB-ARBA"/>
</dbReference>
<reference evidence="2 3" key="1">
    <citation type="journal article" date="2016" name="Int. J. Syst. Evol. Microbiol.">
        <title>Panacibacter ginsenosidivorans gen. nov., sp. nov., with ginsenoside converting activity isolated from soil of a ginseng field.</title>
        <authorList>
            <person name="Siddiqi M.Z."/>
            <person name="Muhammad Shafi S."/>
            <person name="Choi K.D."/>
            <person name="Im W.T."/>
        </authorList>
    </citation>
    <scope>NUCLEOTIDE SEQUENCE [LARGE SCALE GENOMIC DNA]</scope>
    <source>
        <strain evidence="2 3">Gsoil1550</strain>
    </source>
</reference>
<organism evidence="2 3">
    <name type="scientific">Panacibacter ginsenosidivorans</name>
    <dbReference type="NCBI Taxonomy" id="1813871"/>
    <lineage>
        <taxon>Bacteria</taxon>
        <taxon>Pseudomonadati</taxon>
        <taxon>Bacteroidota</taxon>
        <taxon>Chitinophagia</taxon>
        <taxon>Chitinophagales</taxon>
        <taxon>Chitinophagaceae</taxon>
        <taxon>Panacibacter</taxon>
    </lineage>
</organism>
<dbReference type="AlphaFoldDB" id="A0A5B8V7D2"/>
<evidence type="ECO:0000259" key="1">
    <source>
        <dbReference type="Pfam" id="PF10263"/>
    </source>
</evidence>
<feature type="domain" description="SprT-like" evidence="1">
    <location>
        <begin position="32"/>
        <end position="104"/>
    </location>
</feature>
<evidence type="ECO:0000313" key="2">
    <source>
        <dbReference type="EMBL" id="QEC67232.1"/>
    </source>
</evidence>